<name>A0A1G5RZL6_PSEXY</name>
<evidence type="ECO:0000313" key="7">
    <source>
        <dbReference type="Proteomes" id="UP000199428"/>
    </source>
</evidence>
<comment type="subunit">
    <text evidence="5">Interacts with translational regulator CsrA and flagellin(s).</text>
</comment>
<keyword evidence="6" id="KW-0966">Cell projection</keyword>
<keyword evidence="6" id="KW-0969">Cilium</keyword>
<organism evidence="6 7">
    <name type="scientific">Pseudobutyrivibrio xylanivorans</name>
    <dbReference type="NCBI Taxonomy" id="185007"/>
    <lineage>
        <taxon>Bacteria</taxon>
        <taxon>Bacillati</taxon>
        <taxon>Bacillota</taxon>
        <taxon>Clostridia</taxon>
        <taxon>Lachnospirales</taxon>
        <taxon>Lachnospiraceae</taxon>
        <taxon>Pseudobutyrivibrio</taxon>
    </lineage>
</organism>
<keyword evidence="2 5" id="KW-1005">Bacterial flagellum biogenesis</keyword>
<dbReference type="Proteomes" id="UP000199428">
    <property type="component" value="Unassembled WGS sequence"/>
</dbReference>
<accession>A0A1G5RZL6</accession>
<dbReference type="AlphaFoldDB" id="A0A1G5RZL6"/>
<evidence type="ECO:0000256" key="5">
    <source>
        <dbReference type="HAMAP-Rule" id="MF_01185"/>
    </source>
</evidence>
<evidence type="ECO:0000256" key="1">
    <source>
        <dbReference type="ARBA" id="ARBA00022490"/>
    </source>
</evidence>
<gene>
    <name evidence="5" type="primary">fliW</name>
    <name evidence="6" type="ORF">SAMN02910350_01438</name>
</gene>
<dbReference type="InterPro" id="IPR024046">
    <property type="entry name" value="Flagellar_assmbl_FliW_dom_sf"/>
</dbReference>
<dbReference type="GO" id="GO:0044780">
    <property type="term" value="P:bacterial-type flagellum assembly"/>
    <property type="evidence" value="ECO:0007669"/>
    <property type="project" value="UniProtKB-UniRule"/>
</dbReference>
<comment type="function">
    <text evidence="5">Acts as an anti-CsrA protein, binds CsrA and prevents it from repressing translation of its target genes, one of which is flagellin. Binds to flagellin and participates in the assembly of the flagellum.</text>
</comment>
<dbReference type="HAMAP" id="MF_01185">
    <property type="entry name" value="FliW"/>
    <property type="match status" value="1"/>
</dbReference>
<dbReference type="Pfam" id="PF02623">
    <property type="entry name" value="FliW"/>
    <property type="match status" value="1"/>
</dbReference>
<evidence type="ECO:0000256" key="3">
    <source>
        <dbReference type="ARBA" id="ARBA00022845"/>
    </source>
</evidence>
<comment type="subcellular location">
    <subcellularLocation>
        <location evidence="5">Cytoplasm</location>
    </subcellularLocation>
</comment>
<dbReference type="PANTHER" id="PTHR39190:SF1">
    <property type="entry name" value="FLAGELLAR ASSEMBLY FACTOR FLIW"/>
    <property type="match status" value="1"/>
</dbReference>
<keyword evidence="4 5" id="KW-0143">Chaperone</keyword>
<comment type="similarity">
    <text evidence="5">Belongs to the FliW family.</text>
</comment>
<evidence type="ECO:0000256" key="2">
    <source>
        <dbReference type="ARBA" id="ARBA00022795"/>
    </source>
</evidence>
<keyword evidence="6" id="KW-0282">Flagellum</keyword>
<dbReference type="SUPFAM" id="SSF141457">
    <property type="entry name" value="BH3618-like"/>
    <property type="match status" value="1"/>
</dbReference>
<evidence type="ECO:0000256" key="4">
    <source>
        <dbReference type="ARBA" id="ARBA00023186"/>
    </source>
</evidence>
<protein>
    <recommendedName>
        <fullName evidence="5">Flagellar assembly factor FliW</fullName>
    </recommendedName>
</protein>
<sequence length="150" mass="16933">MRVKTRLFGEIEISDEKVINLVHGLIGFPDMKRYTLIFDEEKKDKGNIMWLQSLDEPDFAMPVMLPHVVKPDYAPALNEDSLEPLGDLTEDNTYVLVTVRVPKNPKEASINLKAPIVINTDINVGDQIIIDGNEPVRYLIHDAIHGKDGE</sequence>
<reference evidence="6 7" key="1">
    <citation type="submission" date="2016-10" db="EMBL/GenBank/DDBJ databases">
        <authorList>
            <person name="de Groot N.N."/>
        </authorList>
    </citation>
    <scope>NUCLEOTIDE SEQUENCE [LARGE SCALE GENOMIC DNA]</scope>
    <source>
        <strain evidence="6 7">DSM 10317</strain>
    </source>
</reference>
<dbReference type="EMBL" id="FMWK01000006">
    <property type="protein sequence ID" value="SCZ78769.1"/>
    <property type="molecule type" value="Genomic_DNA"/>
</dbReference>
<dbReference type="InterPro" id="IPR003775">
    <property type="entry name" value="Flagellar_assembly_factor_FliW"/>
</dbReference>
<keyword evidence="1 5" id="KW-0963">Cytoplasm</keyword>
<dbReference type="RefSeq" id="WP_028247379.1">
    <property type="nucleotide sequence ID" value="NZ_FMWK01000006.1"/>
</dbReference>
<dbReference type="GO" id="GO:0006417">
    <property type="term" value="P:regulation of translation"/>
    <property type="evidence" value="ECO:0007669"/>
    <property type="project" value="UniProtKB-KW"/>
</dbReference>
<dbReference type="GO" id="GO:0005737">
    <property type="term" value="C:cytoplasm"/>
    <property type="evidence" value="ECO:0007669"/>
    <property type="project" value="UniProtKB-SubCell"/>
</dbReference>
<proteinExistence type="inferred from homology"/>
<evidence type="ECO:0000313" key="6">
    <source>
        <dbReference type="EMBL" id="SCZ78769.1"/>
    </source>
</evidence>
<keyword evidence="3 5" id="KW-0810">Translation regulation</keyword>
<dbReference type="Gene3D" id="2.30.290.10">
    <property type="entry name" value="BH3618-like"/>
    <property type="match status" value="1"/>
</dbReference>
<dbReference type="PANTHER" id="PTHR39190">
    <property type="entry name" value="FLAGELLAR ASSEMBLY FACTOR FLIW"/>
    <property type="match status" value="1"/>
</dbReference>